<gene>
    <name evidence="2" type="ORF">E2C01_046551</name>
</gene>
<dbReference type="Proteomes" id="UP000324222">
    <property type="component" value="Unassembled WGS sequence"/>
</dbReference>
<evidence type="ECO:0000313" key="3">
    <source>
        <dbReference type="Proteomes" id="UP000324222"/>
    </source>
</evidence>
<organism evidence="2 3">
    <name type="scientific">Portunus trituberculatus</name>
    <name type="common">Swimming crab</name>
    <name type="synonym">Neptunus trituberculatus</name>
    <dbReference type="NCBI Taxonomy" id="210409"/>
    <lineage>
        <taxon>Eukaryota</taxon>
        <taxon>Metazoa</taxon>
        <taxon>Ecdysozoa</taxon>
        <taxon>Arthropoda</taxon>
        <taxon>Crustacea</taxon>
        <taxon>Multicrustacea</taxon>
        <taxon>Malacostraca</taxon>
        <taxon>Eumalacostraca</taxon>
        <taxon>Eucarida</taxon>
        <taxon>Decapoda</taxon>
        <taxon>Pleocyemata</taxon>
        <taxon>Brachyura</taxon>
        <taxon>Eubrachyura</taxon>
        <taxon>Portunoidea</taxon>
        <taxon>Portunidae</taxon>
        <taxon>Portuninae</taxon>
        <taxon>Portunus</taxon>
    </lineage>
</organism>
<evidence type="ECO:0000256" key="1">
    <source>
        <dbReference type="SAM" id="MobiDB-lite"/>
    </source>
</evidence>
<feature type="region of interest" description="Disordered" evidence="1">
    <location>
        <begin position="1"/>
        <end position="27"/>
    </location>
</feature>
<name>A0A5B7G5E6_PORTR</name>
<comment type="caution">
    <text evidence="2">The sequence shown here is derived from an EMBL/GenBank/DDBJ whole genome shotgun (WGS) entry which is preliminary data.</text>
</comment>
<dbReference type="EMBL" id="VSRR010011064">
    <property type="protein sequence ID" value="MPC52675.1"/>
    <property type="molecule type" value="Genomic_DNA"/>
</dbReference>
<keyword evidence="3" id="KW-1185">Reference proteome</keyword>
<reference evidence="2 3" key="1">
    <citation type="submission" date="2019-05" db="EMBL/GenBank/DDBJ databases">
        <title>Another draft genome of Portunus trituberculatus and its Hox gene families provides insights of decapod evolution.</title>
        <authorList>
            <person name="Jeong J.-H."/>
            <person name="Song I."/>
            <person name="Kim S."/>
            <person name="Choi T."/>
            <person name="Kim D."/>
            <person name="Ryu S."/>
            <person name="Kim W."/>
        </authorList>
    </citation>
    <scope>NUCLEOTIDE SEQUENCE [LARGE SCALE GENOMIC DNA]</scope>
    <source>
        <tissue evidence="2">Muscle</tissue>
    </source>
</reference>
<dbReference type="AlphaFoldDB" id="A0A5B7G5E6"/>
<evidence type="ECO:0000313" key="2">
    <source>
        <dbReference type="EMBL" id="MPC52675.1"/>
    </source>
</evidence>
<sequence length="75" mass="8826">MHRPPAAEELWGERSQRGAETPVPRDAWNDVTQDKTVNMKGRQLPMDAFVYYKRNAKDVNDMTPPHQRPHSKQRR</sequence>
<protein>
    <submittedName>
        <fullName evidence="2">Uncharacterized protein</fullName>
    </submittedName>
</protein>
<proteinExistence type="predicted"/>
<accession>A0A5B7G5E6</accession>